<sequence>MPAWPPAPFSRSDQVSPPDRFRALSRRPLSNGDTNMKKHHGRIFAVCCLLAAASLALFARHDATPAAAPAKPVDDQSVTITAQQAQQVRVADVTERDFSPQVDAVGYVDFDQDHLAQVNSPYAGRVREVFVRAGDSVTRGQVLFSLDSPDLAQAEATLVSAAAARTQTTAALERARAMAKVEANAPRDLEQAVSDQQTAEGNYQAARRALHIFNKSDAEIDHIAASRIADGELRIESPIAGVATARTVAPGDLVQPGNTPAPFTVAVADRLWLVANVAESDAPQVQVGQALTASLPALPGQPIAAHVDYVGSSSDPATHRVMLRSVLHSPPPALRPQMLANFSITTAAPTRHDAAPVDAVVREGAGEMVMFTTTDGLHFTRHPVQVGPLQDGYYPVLAGLPPHQRIATEGALFLSNALALQSQ</sequence>
<accession>A0A370K6W2</accession>
<evidence type="ECO:0000256" key="1">
    <source>
        <dbReference type="ARBA" id="ARBA00009477"/>
    </source>
</evidence>
<feature type="domain" description="CusB-like beta-barrel" evidence="5">
    <location>
        <begin position="271"/>
        <end position="347"/>
    </location>
</feature>
<dbReference type="EMBL" id="QQSY01000003">
    <property type="protein sequence ID" value="RDI98197.1"/>
    <property type="molecule type" value="Genomic_DNA"/>
</dbReference>
<dbReference type="GO" id="GO:0016020">
    <property type="term" value="C:membrane"/>
    <property type="evidence" value="ECO:0007669"/>
    <property type="project" value="InterPro"/>
</dbReference>
<dbReference type="Gene3D" id="2.40.50.100">
    <property type="match status" value="1"/>
</dbReference>
<evidence type="ECO:0000259" key="4">
    <source>
        <dbReference type="Pfam" id="PF25917"/>
    </source>
</evidence>
<evidence type="ECO:0000256" key="2">
    <source>
        <dbReference type="ARBA" id="ARBA00022448"/>
    </source>
</evidence>
<keyword evidence="7" id="KW-1185">Reference proteome</keyword>
<dbReference type="Pfam" id="PF25917">
    <property type="entry name" value="BSH_RND"/>
    <property type="match status" value="1"/>
</dbReference>
<dbReference type="SUPFAM" id="SSF111369">
    <property type="entry name" value="HlyD-like secretion proteins"/>
    <property type="match status" value="1"/>
</dbReference>
<organism evidence="6 7">
    <name type="scientific">Dyella solisilvae</name>
    <dbReference type="NCBI Taxonomy" id="1920168"/>
    <lineage>
        <taxon>Bacteria</taxon>
        <taxon>Pseudomonadati</taxon>
        <taxon>Pseudomonadota</taxon>
        <taxon>Gammaproteobacteria</taxon>
        <taxon>Lysobacterales</taxon>
        <taxon>Rhodanobacteraceae</taxon>
        <taxon>Dyella</taxon>
    </lineage>
</organism>
<dbReference type="Proteomes" id="UP000254711">
    <property type="component" value="Unassembled WGS sequence"/>
</dbReference>
<gene>
    <name evidence="6" type="ORF">DVT68_14060</name>
</gene>
<dbReference type="Gene3D" id="2.40.420.20">
    <property type="match status" value="1"/>
</dbReference>
<evidence type="ECO:0000256" key="3">
    <source>
        <dbReference type="SAM" id="MobiDB-lite"/>
    </source>
</evidence>
<dbReference type="GO" id="GO:0022857">
    <property type="term" value="F:transmembrane transporter activity"/>
    <property type="evidence" value="ECO:0007669"/>
    <property type="project" value="InterPro"/>
</dbReference>
<reference evidence="6 7" key="1">
    <citation type="submission" date="2018-07" db="EMBL/GenBank/DDBJ databases">
        <title>Dyella solisilvae sp. nov., isolated from the pine and broad-leaved mixed forest soil.</title>
        <authorList>
            <person name="Gao Z."/>
            <person name="Qiu L."/>
        </authorList>
    </citation>
    <scope>NUCLEOTIDE SEQUENCE [LARGE SCALE GENOMIC DNA]</scope>
    <source>
        <strain evidence="6 7">DHG54</strain>
    </source>
</reference>
<name>A0A370K6W2_9GAMM</name>
<comment type="caution">
    <text evidence="6">The sequence shown here is derived from an EMBL/GenBank/DDBJ whole genome shotgun (WGS) entry which is preliminary data.</text>
</comment>
<dbReference type="Pfam" id="PF25954">
    <property type="entry name" value="Beta-barrel_RND_2"/>
    <property type="match status" value="1"/>
</dbReference>
<evidence type="ECO:0000259" key="5">
    <source>
        <dbReference type="Pfam" id="PF25954"/>
    </source>
</evidence>
<evidence type="ECO:0000313" key="7">
    <source>
        <dbReference type="Proteomes" id="UP000254711"/>
    </source>
</evidence>
<keyword evidence="2" id="KW-0813">Transport</keyword>
<evidence type="ECO:0000313" key="6">
    <source>
        <dbReference type="EMBL" id="RDI98197.1"/>
    </source>
</evidence>
<dbReference type="InterPro" id="IPR058625">
    <property type="entry name" value="MdtA-like_BSH"/>
</dbReference>
<dbReference type="InterPro" id="IPR058792">
    <property type="entry name" value="Beta-barrel_RND_2"/>
</dbReference>
<comment type="similarity">
    <text evidence="1">Belongs to the membrane fusion protein (MFP) (TC 8.A.1) family.</text>
</comment>
<dbReference type="InterPro" id="IPR006143">
    <property type="entry name" value="RND_pump_MFP"/>
</dbReference>
<feature type="domain" description="Multidrug resistance protein MdtA-like barrel-sandwich hybrid" evidence="4">
    <location>
        <begin position="116"/>
        <end position="261"/>
    </location>
</feature>
<dbReference type="AlphaFoldDB" id="A0A370K6W2"/>
<dbReference type="PANTHER" id="PTHR30097">
    <property type="entry name" value="CATION EFFLUX SYSTEM PROTEIN CUSB"/>
    <property type="match status" value="1"/>
</dbReference>
<dbReference type="Gene3D" id="1.10.287.470">
    <property type="entry name" value="Helix hairpin bin"/>
    <property type="match status" value="1"/>
</dbReference>
<dbReference type="Gene3D" id="2.40.30.170">
    <property type="match status" value="1"/>
</dbReference>
<proteinExistence type="inferred from homology"/>
<dbReference type="InterPro" id="IPR051909">
    <property type="entry name" value="MFP_Cation_Efflux"/>
</dbReference>
<dbReference type="PANTHER" id="PTHR30097:SF16">
    <property type="entry name" value="CATION EFFLUX SYSTEM (CZCB-LIKE)"/>
    <property type="match status" value="1"/>
</dbReference>
<feature type="region of interest" description="Disordered" evidence="3">
    <location>
        <begin position="1"/>
        <end position="35"/>
    </location>
</feature>
<dbReference type="NCBIfam" id="TIGR01730">
    <property type="entry name" value="RND_mfp"/>
    <property type="match status" value="1"/>
</dbReference>
<protein>
    <submittedName>
        <fullName evidence="6">Efflux RND transporter periplasmic adaptor subunit</fullName>
    </submittedName>
</protein>